<keyword evidence="1" id="KW-0614">Plasmid</keyword>
<reference evidence="1 2" key="1">
    <citation type="submission" date="2017-04" db="EMBL/GenBank/DDBJ databases">
        <title>Genome Sequence of Marinobacter salarius strain SMR5 Isolated from a culture of the Diatom Skeletonema marinoi.</title>
        <authorList>
            <person name="Topel M."/>
            <person name="Pinder M.I.M."/>
            <person name="Johansson O.N."/>
            <person name="Kourtchenko O."/>
            <person name="Godhe A."/>
            <person name="Clarke A.K."/>
        </authorList>
    </citation>
    <scope>NUCLEOTIDE SEQUENCE [LARGE SCALE GENOMIC DNA]</scope>
    <source>
        <strain evidence="1 2">SMR5</strain>
        <plasmid evidence="2">Plasmid psmr5</plasmid>
    </source>
</reference>
<gene>
    <name evidence="1" type="ORF">MARSALSMR5_04131</name>
</gene>
<dbReference type="GeneID" id="77258037"/>
<sequence length="122" mass="13937">MSYSLIERPDTVGSINLSTMVPNGDHFVTTYGDLLNPGESLPLITFAKRIKKHYPSPFVQIEADELIRWQEFMAYAEDCVINHDELPDTLSYHDGHYSEAEIHRILGDKAVDWLTRQTTRAA</sequence>
<protein>
    <submittedName>
        <fullName evidence="1">Uncharacterized protein</fullName>
    </submittedName>
</protein>
<dbReference type="RefSeq" id="WP_085682116.1">
    <property type="nucleotide sequence ID" value="NZ_CP020932.1"/>
</dbReference>
<dbReference type="EMBL" id="CP020932">
    <property type="protein sequence ID" value="ARM86151.1"/>
    <property type="molecule type" value="Genomic_DNA"/>
</dbReference>
<name>A0A1W6KFH7_9GAMM</name>
<accession>A0A1W6KFH7</accession>
<geneLocation type="plasmid" evidence="2">
    <name>psmr5</name>
</geneLocation>
<evidence type="ECO:0000313" key="2">
    <source>
        <dbReference type="Proteomes" id="UP000193100"/>
    </source>
</evidence>
<dbReference type="Proteomes" id="UP000193100">
    <property type="component" value="Plasmid pSMR5"/>
</dbReference>
<evidence type="ECO:0000313" key="1">
    <source>
        <dbReference type="EMBL" id="ARM86151.1"/>
    </source>
</evidence>
<organism evidence="1 2">
    <name type="scientific">Marinobacter salarius</name>
    <dbReference type="NCBI Taxonomy" id="1420917"/>
    <lineage>
        <taxon>Bacteria</taxon>
        <taxon>Pseudomonadati</taxon>
        <taxon>Pseudomonadota</taxon>
        <taxon>Gammaproteobacteria</taxon>
        <taxon>Pseudomonadales</taxon>
        <taxon>Marinobacteraceae</taxon>
        <taxon>Marinobacter</taxon>
    </lineage>
</organism>
<dbReference type="AlphaFoldDB" id="A0A1W6KFH7"/>
<proteinExistence type="predicted"/>